<dbReference type="AlphaFoldDB" id="A0A073KJP4"/>
<reference evidence="4" key="1">
    <citation type="journal article" date="2019" name="Int J Environ Res Public Health">
        <title>Characterization of Chromosome-Mediated BlaOXA-894 in Shewanella xiamenensis Isolated from Pig Wastewater.</title>
        <authorList>
            <person name="Zou H."/>
            <person name="Zhou Z."/>
            <person name="Xia H."/>
            <person name="Zhao Q."/>
            <person name="Li X."/>
        </authorList>
    </citation>
    <scope>NUCLEOTIDE SEQUENCE</scope>
    <source>
        <strain evidence="4">2015oxa</strain>
    </source>
</reference>
<dbReference type="InterPro" id="IPR025711">
    <property type="entry name" value="PepSY"/>
</dbReference>
<evidence type="ECO:0000313" key="5">
    <source>
        <dbReference type="EMBL" id="MDI5833976.1"/>
    </source>
</evidence>
<evidence type="ECO:0000259" key="3">
    <source>
        <dbReference type="Pfam" id="PF03413"/>
    </source>
</evidence>
<evidence type="ECO:0000256" key="2">
    <source>
        <dbReference type="SAM" id="SignalP"/>
    </source>
</evidence>
<accession>A0A073KJP4</accession>
<organism evidence="4">
    <name type="scientific">Shewanella xiamenensis</name>
    <dbReference type="NCBI Taxonomy" id="332186"/>
    <lineage>
        <taxon>Bacteria</taxon>
        <taxon>Pseudomonadati</taxon>
        <taxon>Pseudomonadota</taxon>
        <taxon>Gammaproteobacteria</taxon>
        <taxon>Alteromonadales</taxon>
        <taxon>Shewanellaceae</taxon>
        <taxon>Shewanella</taxon>
    </lineage>
</organism>
<feature type="region of interest" description="Disordered" evidence="1">
    <location>
        <begin position="21"/>
        <end position="42"/>
    </location>
</feature>
<dbReference type="PROSITE" id="PS51257">
    <property type="entry name" value="PROKAR_LIPOPROTEIN"/>
    <property type="match status" value="1"/>
</dbReference>
<dbReference type="OrthoDB" id="5772592at2"/>
<dbReference type="RefSeq" id="WP_037423775.1">
    <property type="nucleotide sequence ID" value="NZ_AP025014.1"/>
</dbReference>
<feature type="signal peptide" evidence="2">
    <location>
        <begin position="1"/>
        <end position="21"/>
    </location>
</feature>
<dbReference type="EMBL" id="JAOTLW010000031">
    <property type="protein sequence ID" value="MDI5833976.1"/>
    <property type="molecule type" value="Genomic_DNA"/>
</dbReference>
<dbReference type="GeneID" id="75186741"/>
<evidence type="ECO:0000256" key="1">
    <source>
        <dbReference type="SAM" id="MobiDB-lite"/>
    </source>
</evidence>
<dbReference type="Proteomes" id="UP001159075">
    <property type="component" value="Unassembled WGS sequence"/>
</dbReference>
<name>A0A073KJP4_9GAMM</name>
<evidence type="ECO:0000313" key="6">
    <source>
        <dbReference type="Proteomes" id="UP001159075"/>
    </source>
</evidence>
<dbReference type="Pfam" id="PF03413">
    <property type="entry name" value="PepSY"/>
    <property type="match status" value="1"/>
</dbReference>
<dbReference type="EMBL" id="SUNE01000009">
    <property type="protein sequence ID" value="MDG5900968.1"/>
    <property type="molecule type" value="Genomic_DNA"/>
</dbReference>
<feature type="compositionally biased region" description="Basic and acidic residues" evidence="1">
    <location>
        <begin position="23"/>
        <end position="42"/>
    </location>
</feature>
<feature type="chain" id="PRO_5010403482" evidence="2">
    <location>
        <begin position="22"/>
        <end position="100"/>
    </location>
</feature>
<keyword evidence="6" id="KW-1185">Reference proteome</keyword>
<gene>
    <name evidence="4" type="ORF">E2650_13930</name>
    <name evidence="5" type="ORF">ODY93_20530</name>
</gene>
<feature type="domain" description="PepSY" evidence="3">
    <location>
        <begin position="48"/>
        <end position="97"/>
    </location>
</feature>
<dbReference type="Proteomes" id="UP001152518">
    <property type="component" value="Unassembled WGS sequence"/>
</dbReference>
<comment type="caution">
    <text evidence="4">The sequence shown here is derived from an EMBL/GenBank/DDBJ whole genome shotgun (WGS) entry which is preliminary data.</text>
</comment>
<reference evidence="5 6" key="3">
    <citation type="submission" date="2022-09" db="EMBL/GenBank/DDBJ databases">
        <title>The outer-membrane cytochrome OmcA is essential for infection of Shewanella oneidensis by a zebrafish-associated bacteriophage.</title>
        <authorList>
            <person name="Grenfell A.W."/>
            <person name="Intile P."/>
            <person name="Mcfarlane J."/>
            <person name="Leung D."/>
            <person name="Abdalla K."/>
            <person name="Wold M."/>
            <person name="Kees E."/>
            <person name="Gralnick J."/>
        </authorList>
    </citation>
    <scope>NUCLEOTIDE SEQUENCE [LARGE SCALE GENOMIC DNA]</scope>
    <source>
        <strain evidence="5 6">NF-5</strain>
    </source>
</reference>
<proteinExistence type="predicted"/>
<reference evidence="4" key="2">
    <citation type="submission" date="2019-04" db="EMBL/GenBank/DDBJ databases">
        <authorList>
            <person name="Zou H."/>
        </authorList>
    </citation>
    <scope>NUCLEOTIDE SEQUENCE</scope>
    <source>
        <strain evidence="4">2015oxa</strain>
    </source>
</reference>
<sequence length="100" mass="10827">MKLGLTLTLVACLCASFGCIAGNDKHDDRNQSRDQGVKNEQRRLVVNSPDQAVAMAQRQYRGKVLSVQSSGSGYRVKILNNDGQVFSVSVDAATGRVSRN</sequence>
<protein>
    <submittedName>
        <fullName evidence="4">Peptidase M4</fullName>
    </submittedName>
</protein>
<evidence type="ECO:0000313" key="4">
    <source>
        <dbReference type="EMBL" id="MDG5900968.1"/>
    </source>
</evidence>
<keyword evidence="2" id="KW-0732">Signal</keyword>